<reference evidence="2 3" key="1">
    <citation type="submission" date="2019-06" db="EMBL/GenBank/DDBJ databases">
        <title>Complete genome sequence of Methanoculleus chikugoensis strain MG62.</title>
        <authorList>
            <person name="Asakawa S."/>
            <person name="Dianou D."/>
        </authorList>
    </citation>
    <scope>NUCLEOTIDE SEQUENCE [LARGE SCALE GENOMIC DNA]</scope>
    <source>
        <strain evidence="2 3">MG62</strain>
    </source>
</reference>
<keyword evidence="1" id="KW-1133">Transmembrane helix</keyword>
<evidence type="ECO:0000313" key="3">
    <source>
        <dbReference type="Proteomes" id="UP000824969"/>
    </source>
</evidence>
<dbReference type="Proteomes" id="UP000824969">
    <property type="component" value="Chromosome"/>
</dbReference>
<feature type="transmembrane region" description="Helical" evidence="1">
    <location>
        <begin position="61"/>
        <end position="84"/>
    </location>
</feature>
<protein>
    <submittedName>
        <fullName evidence="2">Uncharacterized protein</fullName>
    </submittedName>
</protein>
<accession>A0ABN5XMA4</accession>
<feature type="transmembrane region" description="Helical" evidence="1">
    <location>
        <begin position="96"/>
        <end position="121"/>
    </location>
</feature>
<evidence type="ECO:0000313" key="2">
    <source>
        <dbReference type="EMBL" id="BBL68196.1"/>
    </source>
</evidence>
<feature type="transmembrane region" description="Helical" evidence="1">
    <location>
        <begin position="31"/>
        <end position="55"/>
    </location>
</feature>
<keyword evidence="3" id="KW-1185">Reference proteome</keyword>
<keyword evidence="1" id="KW-0812">Transmembrane</keyword>
<organism evidence="2 3">
    <name type="scientific">Methanoculleus chikugoensis</name>
    <dbReference type="NCBI Taxonomy" id="118126"/>
    <lineage>
        <taxon>Archaea</taxon>
        <taxon>Methanobacteriati</taxon>
        <taxon>Methanobacteriota</taxon>
        <taxon>Stenosarchaea group</taxon>
        <taxon>Methanomicrobia</taxon>
        <taxon>Methanomicrobiales</taxon>
        <taxon>Methanomicrobiaceae</taxon>
        <taxon>Methanoculleus</taxon>
    </lineage>
</organism>
<keyword evidence="1" id="KW-0472">Membrane</keyword>
<proteinExistence type="predicted"/>
<name>A0ABN5XMA4_9EURY</name>
<evidence type="ECO:0000256" key="1">
    <source>
        <dbReference type="SAM" id="Phobius"/>
    </source>
</evidence>
<sequence length="129" mass="13075">MLPSGIKVNTHDAEERPGMGGMGKETKIARVLIAISVVFGLFAVATLLAIVIGGLPARPGIFPAGALLLAAVKTAGIGFGLAAYRTIGRGDLARAGRYALVAGFLPPLDLIALFAGLLVIFPHGEEGAG</sequence>
<gene>
    <name evidence="2" type="ORF">MchiMG62_13770</name>
</gene>
<dbReference type="EMBL" id="AP019781">
    <property type="protein sequence ID" value="BBL68196.1"/>
    <property type="molecule type" value="Genomic_DNA"/>
</dbReference>